<dbReference type="InterPro" id="IPR000866">
    <property type="entry name" value="AhpC/TSA"/>
</dbReference>
<evidence type="ECO:0000259" key="1">
    <source>
        <dbReference type="Pfam" id="PF00578"/>
    </source>
</evidence>
<feature type="domain" description="Alkyl hydroperoxide reductase subunit C/ Thiol specific antioxidant" evidence="1">
    <location>
        <begin position="19"/>
        <end position="134"/>
    </location>
</feature>
<proteinExistence type="predicted"/>
<dbReference type="RefSeq" id="WP_338274031.1">
    <property type="nucleotide sequence ID" value="NZ_BTTX01000001.1"/>
</dbReference>
<dbReference type="EMBL" id="BTTX01000001">
    <property type="protein sequence ID" value="GMU04134.1"/>
    <property type="molecule type" value="Genomic_DNA"/>
</dbReference>
<accession>A0ABQ6QJF8</accession>
<dbReference type="InterPro" id="IPR050553">
    <property type="entry name" value="Thioredoxin_ResA/DsbE_sf"/>
</dbReference>
<dbReference type="PANTHER" id="PTHR42852:SF13">
    <property type="entry name" value="PROTEIN DIPZ"/>
    <property type="match status" value="1"/>
</dbReference>
<evidence type="ECO:0000313" key="3">
    <source>
        <dbReference type="Proteomes" id="UP001342631"/>
    </source>
</evidence>
<protein>
    <submittedName>
        <fullName evidence="2">Redoxin domain-containing protein</fullName>
    </submittedName>
</protein>
<keyword evidence="3" id="KW-1185">Reference proteome</keyword>
<dbReference type="InterPro" id="IPR036249">
    <property type="entry name" value="Thioredoxin-like_sf"/>
</dbReference>
<evidence type="ECO:0000313" key="2">
    <source>
        <dbReference type="EMBL" id="GMU04134.1"/>
    </source>
</evidence>
<dbReference type="Gene3D" id="3.40.30.10">
    <property type="entry name" value="Glutaredoxin"/>
    <property type="match status" value="1"/>
</dbReference>
<gene>
    <name evidence="2" type="ORF">ASNO1_03860</name>
</gene>
<organism evidence="2 3">
    <name type="scientific">Corallococcus caeni</name>
    <dbReference type="NCBI Taxonomy" id="3082388"/>
    <lineage>
        <taxon>Bacteria</taxon>
        <taxon>Pseudomonadati</taxon>
        <taxon>Myxococcota</taxon>
        <taxon>Myxococcia</taxon>
        <taxon>Myxococcales</taxon>
        <taxon>Cystobacterineae</taxon>
        <taxon>Myxococcaceae</taxon>
        <taxon>Corallococcus</taxon>
    </lineage>
</organism>
<comment type="caution">
    <text evidence="2">The sequence shown here is derived from an EMBL/GenBank/DDBJ whole genome shotgun (WGS) entry which is preliminary data.</text>
</comment>
<sequence>MTSRLAPAWRTTAWLNTPEPLTLERLRGKVILLHAFQMLCPGCVARGIPQAQRVAELFAGAPLAVVGLHTVFEHHEAMKLESLRAFLHEYRVKFPVGVDEPGEGGDPIPRTMSAYAMRGTPTTVLIDAQGRLRRQLFGVHDDLLLGAELQTLLLEAQAGPVSGVHQPAPQVLPAAACDDSGCAAPSR</sequence>
<dbReference type="SUPFAM" id="SSF52833">
    <property type="entry name" value="Thioredoxin-like"/>
    <property type="match status" value="1"/>
</dbReference>
<dbReference type="Pfam" id="PF00578">
    <property type="entry name" value="AhpC-TSA"/>
    <property type="match status" value="1"/>
</dbReference>
<reference evidence="2 3" key="1">
    <citation type="journal article" date="2024" name="Arch. Microbiol.">
        <title>Corallococcus caeni sp. nov., a novel myxobacterium isolated from activated sludge.</title>
        <authorList>
            <person name="Tomita S."/>
            <person name="Nakai R."/>
            <person name="Kuroda K."/>
            <person name="Kurashita H."/>
            <person name="Hatamoto M."/>
            <person name="Yamaguchi T."/>
            <person name="Narihiro T."/>
        </authorList>
    </citation>
    <scope>NUCLEOTIDE SEQUENCE [LARGE SCALE GENOMIC DNA]</scope>
    <source>
        <strain evidence="2 3">NO1</strain>
    </source>
</reference>
<dbReference type="Proteomes" id="UP001342631">
    <property type="component" value="Unassembled WGS sequence"/>
</dbReference>
<dbReference type="PANTHER" id="PTHR42852">
    <property type="entry name" value="THIOL:DISULFIDE INTERCHANGE PROTEIN DSBE"/>
    <property type="match status" value="1"/>
</dbReference>
<name>A0ABQ6QJF8_9BACT</name>